<feature type="binding site" evidence="7 10">
    <location>
        <position position="86"/>
    </location>
    <ligand>
        <name>Mg(2+)</name>
        <dbReference type="ChEBI" id="CHEBI:18420"/>
    </ligand>
</feature>
<dbReference type="FunFam" id="3.20.20.60:FF:000003">
    <property type="entry name" value="3-methyl-2-oxobutanoate hydroxymethyltransferase"/>
    <property type="match status" value="1"/>
</dbReference>
<dbReference type="PANTHER" id="PTHR20881:SF0">
    <property type="entry name" value="3-METHYL-2-OXOBUTANOATE HYDROXYMETHYLTRANSFERASE"/>
    <property type="match status" value="1"/>
</dbReference>
<proteinExistence type="inferred from homology"/>
<dbReference type="InterPro" id="IPR003700">
    <property type="entry name" value="Pantoate_hydroxy_MeTrfase"/>
</dbReference>
<dbReference type="EC" id="2.1.2.11" evidence="7"/>
<dbReference type="GO" id="GO:0000287">
    <property type="term" value="F:magnesium ion binding"/>
    <property type="evidence" value="ECO:0007669"/>
    <property type="project" value="TreeGrafter"/>
</dbReference>
<feature type="binding site" evidence="7 10">
    <location>
        <position position="47"/>
    </location>
    <ligand>
        <name>Mg(2+)</name>
        <dbReference type="ChEBI" id="CHEBI:18420"/>
    </ligand>
</feature>
<dbReference type="Pfam" id="PF02548">
    <property type="entry name" value="Pantoate_transf"/>
    <property type="match status" value="1"/>
</dbReference>
<reference evidence="12" key="1">
    <citation type="submission" date="2016-10" db="EMBL/GenBank/DDBJ databases">
        <authorList>
            <person name="Varghese N."/>
            <person name="Submissions S."/>
        </authorList>
    </citation>
    <scope>NUCLEOTIDE SEQUENCE [LARGE SCALE GENOMIC DNA]</scope>
    <source>
        <strain evidence="12">DSM 3669</strain>
    </source>
</reference>
<evidence type="ECO:0000256" key="9">
    <source>
        <dbReference type="PIRSR" id="PIRSR000388-2"/>
    </source>
</evidence>
<evidence type="ECO:0000256" key="2">
    <source>
        <dbReference type="ARBA" id="ARBA00008676"/>
    </source>
</evidence>
<dbReference type="GO" id="GO:0015940">
    <property type="term" value="P:pantothenate biosynthetic process"/>
    <property type="evidence" value="ECO:0007669"/>
    <property type="project" value="UniProtKB-UniRule"/>
</dbReference>
<dbReference type="InterPro" id="IPR040442">
    <property type="entry name" value="Pyrv_kinase-like_dom_sf"/>
</dbReference>
<evidence type="ECO:0000256" key="8">
    <source>
        <dbReference type="PIRSR" id="PIRSR000388-1"/>
    </source>
</evidence>
<dbReference type="Gene3D" id="3.20.20.60">
    <property type="entry name" value="Phosphoenolpyruvate-binding domains"/>
    <property type="match status" value="1"/>
</dbReference>
<evidence type="ECO:0000256" key="10">
    <source>
        <dbReference type="PIRSR" id="PIRSR000388-3"/>
    </source>
</evidence>
<dbReference type="NCBIfam" id="NF001452">
    <property type="entry name" value="PRK00311.1"/>
    <property type="match status" value="1"/>
</dbReference>
<keyword evidence="7 10" id="KW-0479">Metal-binding</keyword>
<comment type="catalytic activity">
    <reaction evidence="7">
        <text>(6R)-5,10-methylene-5,6,7,8-tetrahydrofolate + 3-methyl-2-oxobutanoate + H2O = 2-dehydropantoate + (6S)-5,6,7,8-tetrahydrofolate</text>
        <dbReference type="Rhea" id="RHEA:11824"/>
        <dbReference type="ChEBI" id="CHEBI:11561"/>
        <dbReference type="ChEBI" id="CHEBI:11851"/>
        <dbReference type="ChEBI" id="CHEBI:15377"/>
        <dbReference type="ChEBI" id="CHEBI:15636"/>
        <dbReference type="ChEBI" id="CHEBI:57453"/>
        <dbReference type="EC" id="2.1.2.11"/>
    </reaction>
</comment>
<dbReference type="UniPathway" id="UPA00028">
    <property type="reaction ID" value="UER00003"/>
</dbReference>
<dbReference type="EMBL" id="FOYM01000013">
    <property type="protein sequence ID" value="SFR06387.1"/>
    <property type="molecule type" value="Genomic_DNA"/>
</dbReference>
<evidence type="ECO:0000256" key="3">
    <source>
        <dbReference type="ARBA" id="ARBA00011424"/>
    </source>
</evidence>
<sequence length="287" mass="31217">MDKKKVNILRLREMKQQGRKITMVTAYDYAMMTQVDKADIDLVLVGDSAAMTMLGYEGTVPVDMDTMLIFNQAVSRGGKHTFLVGDMPFMSYEVSIEKAVENAGRIMKEGFMDAVKLEGGERMANTVAAIVRAGIPVMGHIGLTPQSAAQLGGFSVQGKNIDGAKQIVKDAIALENAGVFAIVLEAIPSAVAKIITAKVQVPTIGIGAGPYCDGQVLVIHDLLGLFDRFTPKFVKRYAALGEEMQKALNTFAGEVRRGEFPAREHTFTMLEENEERLIAELTEEGIL</sequence>
<evidence type="ECO:0000256" key="1">
    <source>
        <dbReference type="ARBA" id="ARBA00005033"/>
    </source>
</evidence>
<dbReference type="HAMAP" id="MF_00156">
    <property type="entry name" value="PanB"/>
    <property type="match status" value="1"/>
</dbReference>
<protein>
    <recommendedName>
        <fullName evidence="7">3-methyl-2-oxobutanoate hydroxymethyltransferase</fullName>
        <ecNumber evidence="7">2.1.2.11</ecNumber>
    </recommendedName>
    <alternativeName>
        <fullName evidence="7">Ketopantoate hydroxymethyltransferase</fullName>
        <shortName evidence="7">KPHMT</shortName>
    </alternativeName>
</protein>
<dbReference type="Proteomes" id="UP000199584">
    <property type="component" value="Unassembled WGS sequence"/>
</dbReference>
<keyword evidence="5 7" id="KW-0808">Transferase</keyword>
<evidence type="ECO:0000256" key="6">
    <source>
        <dbReference type="ARBA" id="ARBA00056497"/>
    </source>
</evidence>
<feature type="binding site" evidence="7 9">
    <location>
        <position position="86"/>
    </location>
    <ligand>
        <name>3-methyl-2-oxobutanoate</name>
        <dbReference type="ChEBI" id="CHEBI:11851"/>
    </ligand>
</feature>
<dbReference type="GO" id="GO:0008168">
    <property type="term" value="F:methyltransferase activity"/>
    <property type="evidence" value="ECO:0007669"/>
    <property type="project" value="UniProtKB-KW"/>
</dbReference>
<comment type="pathway">
    <text evidence="1 7">Cofactor biosynthesis; (R)-pantothenate biosynthesis; (R)-pantoate from 3-methyl-2-oxobutanoate: step 1/2.</text>
</comment>
<keyword evidence="7 10" id="KW-0460">Magnesium</keyword>
<dbReference type="PANTHER" id="PTHR20881">
    <property type="entry name" value="3-METHYL-2-OXOBUTANOATE HYDROXYMETHYLTRANSFERASE"/>
    <property type="match status" value="1"/>
</dbReference>
<keyword evidence="11" id="KW-0489">Methyltransferase</keyword>
<comment type="cofactor">
    <cofactor evidence="7 10">
        <name>Mg(2+)</name>
        <dbReference type="ChEBI" id="CHEBI:18420"/>
    </cofactor>
    <text evidence="7 10">Binds 1 Mg(2+) ion per subunit.</text>
</comment>
<dbReference type="CDD" id="cd06557">
    <property type="entry name" value="KPHMT-like"/>
    <property type="match status" value="1"/>
</dbReference>
<comment type="similarity">
    <text evidence="2 7">Belongs to the PanB family.</text>
</comment>
<evidence type="ECO:0000313" key="11">
    <source>
        <dbReference type="EMBL" id="SFR06387.1"/>
    </source>
</evidence>
<comment type="subcellular location">
    <subcellularLocation>
        <location evidence="7">Cytoplasm</location>
    </subcellularLocation>
</comment>
<comment type="function">
    <text evidence="6 7">Catalyzes the reversible reaction in which hydroxymethyl group from 5,10-methylenetetrahydrofolate is transferred onto alpha-ketoisovalerate to form ketopantoate.</text>
</comment>
<dbReference type="PIRSF" id="PIRSF000388">
    <property type="entry name" value="Pantoate_hydroxy_MeTrfase"/>
    <property type="match status" value="1"/>
</dbReference>
<keyword evidence="12" id="KW-1185">Reference proteome</keyword>
<gene>
    <name evidence="7" type="primary">panB</name>
    <name evidence="11" type="ORF">SAMN05660706_11352</name>
</gene>
<dbReference type="GO" id="GO:0003864">
    <property type="term" value="F:3-methyl-2-oxobutanoate hydroxymethyltransferase activity"/>
    <property type="evidence" value="ECO:0007669"/>
    <property type="project" value="UniProtKB-UniRule"/>
</dbReference>
<dbReference type="GO" id="GO:0032259">
    <property type="term" value="P:methylation"/>
    <property type="evidence" value="ECO:0007669"/>
    <property type="project" value="UniProtKB-KW"/>
</dbReference>
<name>A0A1I6DLY1_9FIRM</name>
<comment type="subunit">
    <text evidence="3 7">Homodecamer; pentamer of dimers.</text>
</comment>
<organism evidence="11 12">
    <name type="scientific">Desulfoscipio geothermicus DSM 3669</name>
    <dbReference type="NCBI Taxonomy" id="1121426"/>
    <lineage>
        <taxon>Bacteria</taxon>
        <taxon>Bacillati</taxon>
        <taxon>Bacillota</taxon>
        <taxon>Clostridia</taxon>
        <taxon>Eubacteriales</taxon>
        <taxon>Desulfallaceae</taxon>
        <taxon>Desulfoscipio</taxon>
    </lineage>
</organism>
<evidence type="ECO:0000256" key="7">
    <source>
        <dbReference type="HAMAP-Rule" id="MF_00156"/>
    </source>
</evidence>
<feature type="binding site" evidence="7 10">
    <location>
        <position position="118"/>
    </location>
    <ligand>
        <name>Mg(2+)</name>
        <dbReference type="ChEBI" id="CHEBI:18420"/>
    </ligand>
</feature>
<keyword evidence="7" id="KW-0963">Cytoplasm</keyword>
<evidence type="ECO:0000313" key="12">
    <source>
        <dbReference type="Proteomes" id="UP000199584"/>
    </source>
</evidence>
<dbReference type="RefSeq" id="WP_092483303.1">
    <property type="nucleotide sequence ID" value="NZ_FOYM01000013.1"/>
</dbReference>
<dbReference type="InterPro" id="IPR015813">
    <property type="entry name" value="Pyrv/PenolPyrv_kinase-like_dom"/>
</dbReference>
<evidence type="ECO:0000256" key="5">
    <source>
        <dbReference type="ARBA" id="ARBA00022679"/>
    </source>
</evidence>
<evidence type="ECO:0000256" key="4">
    <source>
        <dbReference type="ARBA" id="ARBA00022655"/>
    </source>
</evidence>
<dbReference type="OrthoDB" id="9781789at2"/>
<feature type="binding site" evidence="7 9">
    <location>
        <begin position="47"/>
        <end position="48"/>
    </location>
    <ligand>
        <name>3-methyl-2-oxobutanoate</name>
        <dbReference type="ChEBI" id="CHEBI:11851"/>
    </ligand>
</feature>
<feature type="binding site" evidence="7 9">
    <location>
        <position position="116"/>
    </location>
    <ligand>
        <name>3-methyl-2-oxobutanoate</name>
        <dbReference type="ChEBI" id="CHEBI:11851"/>
    </ligand>
</feature>
<dbReference type="NCBIfam" id="TIGR00222">
    <property type="entry name" value="panB"/>
    <property type="match status" value="1"/>
</dbReference>
<accession>A0A1I6DLY1</accession>
<dbReference type="AlphaFoldDB" id="A0A1I6DLY1"/>
<dbReference type="GO" id="GO:0005737">
    <property type="term" value="C:cytoplasm"/>
    <property type="evidence" value="ECO:0007669"/>
    <property type="project" value="UniProtKB-SubCell"/>
</dbReference>
<feature type="active site" description="Proton acceptor" evidence="7 8">
    <location>
        <position position="185"/>
    </location>
</feature>
<dbReference type="SUPFAM" id="SSF51621">
    <property type="entry name" value="Phosphoenolpyruvate/pyruvate domain"/>
    <property type="match status" value="1"/>
</dbReference>
<keyword evidence="4 7" id="KW-0566">Pantothenate biosynthesis</keyword>
<dbReference type="STRING" id="39060.SAMN05660706_11352"/>